<dbReference type="EMBL" id="CACVKT020001887">
    <property type="protein sequence ID" value="CAC5373217.1"/>
    <property type="molecule type" value="Genomic_DNA"/>
</dbReference>
<dbReference type="Pfam" id="PF00059">
    <property type="entry name" value="Lectin_C"/>
    <property type="match status" value="1"/>
</dbReference>
<sequence>MQRLKRHANNEDQVGNTPKISEATMNNSIEESGGTWSNVYMQQKCGRAYNSSSGSAITDRYLKTRNEIECCQLCLVIDPCNSFIWNGFSRKCYIRSSSLDIIFTDQTIPTVGYVVEQYSEELAVQCADSGFDWYPGENFCFKLYTTTLVSQSAAMEDCILRGQRLVRVDTARKHVLLKEGIRQLNMAFNGFWIDGSDEITENIWLFADGTPITEYHWGAGEPLDYGNEDCLLMGAISDFNWNDLACSEMREYICEIV</sequence>
<dbReference type="PROSITE" id="PS50041">
    <property type="entry name" value="C_TYPE_LECTIN_2"/>
    <property type="match status" value="1"/>
</dbReference>
<dbReference type="PANTHER" id="PTHR22801">
    <property type="entry name" value="LITHOSTATHINE"/>
    <property type="match status" value="1"/>
</dbReference>
<reference evidence="4 5" key="1">
    <citation type="submission" date="2020-06" db="EMBL/GenBank/DDBJ databases">
        <authorList>
            <person name="Li R."/>
            <person name="Bekaert M."/>
        </authorList>
    </citation>
    <scope>NUCLEOTIDE SEQUENCE [LARGE SCALE GENOMIC DNA]</scope>
    <source>
        <strain evidence="5">wild</strain>
    </source>
</reference>
<dbReference type="InterPro" id="IPR016187">
    <property type="entry name" value="CTDL_fold"/>
</dbReference>
<dbReference type="InterPro" id="IPR050801">
    <property type="entry name" value="Ca-Dep_Lectins_ImmuneDev"/>
</dbReference>
<evidence type="ECO:0000313" key="4">
    <source>
        <dbReference type="EMBL" id="CAC5373217.1"/>
    </source>
</evidence>
<organism evidence="4 5">
    <name type="scientific">Mytilus coruscus</name>
    <name type="common">Sea mussel</name>
    <dbReference type="NCBI Taxonomy" id="42192"/>
    <lineage>
        <taxon>Eukaryota</taxon>
        <taxon>Metazoa</taxon>
        <taxon>Spiralia</taxon>
        <taxon>Lophotrochozoa</taxon>
        <taxon>Mollusca</taxon>
        <taxon>Bivalvia</taxon>
        <taxon>Autobranchia</taxon>
        <taxon>Pteriomorphia</taxon>
        <taxon>Mytilida</taxon>
        <taxon>Mytiloidea</taxon>
        <taxon>Mytilidae</taxon>
        <taxon>Mytilinae</taxon>
        <taxon>Mytilus</taxon>
    </lineage>
</organism>
<dbReference type="CDD" id="cd00037">
    <property type="entry name" value="CLECT"/>
    <property type="match status" value="1"/>
</dbReference>
<dbReference type="InterPro" id="IPR016186">
    <property type="entry name" value="C-type_lectin-like/link_sf"/>
</dbReference>
<dbReference type="InterPro" id="IPR001304">
    <property type="entry name" value="C-type_lectin-like"/>
</dbReference>
<dbReference type="OrthoDB" id="418245at2759"/>
<dbReference type="Proteomes" id="UP000507470">
    <property type="component" value="Unassembled WGS sequence"/>
</dbReference>
<keyword evidence="5" id="KW-1185">Reference proteome</keyword>
<evidence type="ECO:0000256" key="1">
    <source>
        <dbReference type="ARBA" id="ARBA00023157"/>
    </source>
</evidence>
<dbReference type="Gene3D" id="3.10.100.10">
    <property type="entry name" value="Mannose-Binding Protein A, subunit A"/>
    <property type="match status" value="1"/>
</dbReference>
<feature type="compositionally biased region" description="Polar residues" evidence="2">
    <location>
        <begin position="11"/>
        <end position="25"/>
    </location>
</feature>
<dbReference type="SUPFAM" id="SSF56436">
    <property type="entry name" value="C-type lectin-like"/>
    <property type="match status" value="1"/>
</dbReference>
<protein>
    <recommendedName>
        <fullName evidence="3">C-type lectin domain-containing protein</fullName>
    </recommendedName>
</protein>
<feature type="region of interest" description="Disordered" evidence="2">
    <location>
        <begin position="1"/>
        <end position="25"/>
    </location>
</feature>
<evidence type="ECO:0000313" key="5">
    <source>
        <dbReference type="Proteomes" id="UP000507470"/>
    </source>
</evidence>
<accession>A0A6J8AWZ6</accession>
<dbReference type="SMART" id="SM00034">
    <property type="entry name" value="CLECT"/>
    <property type="match status" value="1"/>
</dbReference>
<evidence type="ECO:0000259" key="3">
    <source>
        <dbReference type="PROSITE" id="PS50041"/>
    </source>
</evidence>
<gene>
    <name evidence="4" type="ORF">MCOR_11052</name>
</gene>
<name>A0A6J8AWZ6_MYTCO</name>
<dbReference type="PROSITE" id="PS00615">
    <property type="entry name" value="C_TYPE_LECTIN_1"/>
    <property type="match status" value="1"/>
</dbReference>
<dbReference type="AlphaFoldDB" id="A0A6J8AWZ6"/>
<dbReference type="PANTHER" id="PTHR22801:SF63">
    <property type="entry name" value="C-TYPE LECTIN DOMAIN-CONTAINING PROTEIN"/>
    <property type="match status" value="1"/>
</dbReference>
<dbReference type="InterPro" id="IPR018378">
    <property type="entry name" value="C-type_lectin_CS"/>
</dbReference>
<feature type="domain" description="C-type lectin" evidence="3">
    <location>
        <begin position="136"/>
        <end position="255"/>
    </location>
</feature>
<proteinExistence type="predicted"/>
<evidence type="ECO:0000256" key="2">
    <source>
        <dbReference type="SAM" id="MobiDB-lite"/>
    </source>
</evidence>
<keyword evidence="1" id="KW-1015">Disulfide bond</keyword>